<dbReference type="Pfam" id="PF12787">
    <property type="entry name" value="EcsC"/>
    <property type="match status" value="1"/>
</dbReference>
<dbReference type="InterPro" id="IPR024787">
    <property type="entry name" value="EcsC"/>
</dbReference>
<dbReference type="Proteomes" id="UP001431693">
    <property type="component" value="Unassembled WGS sequence"/>
</dbReference>
<organism evidence="1 2">
    <name type="scientific">Kribbibacterium absianum</name>
    <dbReference type="NCBI Taxonomy" id="3044210"/>
    <lineage>
        <taxon>Bacteria</taxon>
        <taxon>Bacillati</taxon>
        <taxon>Actinomycetota</taxon>
        <taxon>Coriobacteriia</taxon>
        <taxon>Coriobacteriales</taxon>
        <taxon>Kribbibacteriaceae</taxon>
        <taxon>Kribbibacterium</taxon>
    </lineage>
</organism>
<accession>A0ABT6ZHY2</accession>
<gene>
    <name evidence="1" type="ORF">QJ043_00960</name>
</gene>
<name>A0ABT6ZHY2_9ACTN</name>
<evidence type="ECO:0000313" key="2">
    <source>
        <dbReference type="Proteomes" id="UP001431693"/>
    </source>
</evidence>
<evidence type="ECO:0000313" key="1">
    <source>
        <dbReference type="EMBL" id="MDJ1128657.1"/>
    </source>
</evidence>
<sequence>MEDRAKLPNADDIVKLFDTLYEKCLDGIPVVSPPVSDLVADYLEKDPDPAKACRNMHRNQVIKCTTSGVITGFGGLITMPVTIPANLGSVLYVQMRMIAATAQMAGYDLKCDQTQTLVYACLAGVSITEVFKAFGVQLGEKLAVGMIKKIPGTVLTRINQRLGFRFVTKFGQKGMVNLGKMVPVVGAAVNGGFDYVETQILAKRAHKWFFEGDFEAYATDLGENDGVEDAPEAEYTIPSE</sequence>
<comment type="caution">
    <text evidence="1">The sequence shown here is derived from an EMBL/GenBank/DDBJ whole genome shotgun (WGS) entry which is preliminary data.</text>
</comment>
<protein>
    <submittedName>
        <fullName evidence="1">EcsC family protein</fullName>
    </submittedName>
</protein>
<dbReference type="EMBL" id="JASJEX010000001">
    <property type="protein sequence ID" value="MDJ1128657.1"/>
    <property type="molecule type" value="Genomic_DNA"/>
</dbReference>
<reference evidence="1" key="1">
    <citation type="submission" date="2023-05" db="EMBL/GenBank/DDBJ databases">
        <title>[olsenella] sp. nov., isolated from a pig farm feces dump.</title>
        <authorList>
            <person name="Chang Y.-H."/>
        </authorList>
    </citation>
    <scope>NUCLEOTIDE SEQUENCE</scope>
    <source>
        <strain evidence="1">YH-ols2217</strain>
    </source>
</reference>
<proteinExistence type="predicted"/>
<dbReference type="RefSeq" id="WP_283712300.1">
    <property type="nucleotide sequence ID" value="NZ_JASJEW010000001.1"/>
</dbReference>
<keyword evidence="2" id="KW-1185">Reference proteome</keyword>